<evidence type="ECO:0008006" key="3">
    <source>
        <dbReference type="Google" id="ProtNLM"/>
    </source>
</evidence>
<comment type="caution">
    <text evidence="1">The sequence shown here is derived from an EMBL/GenBank/DDBJ whole genome shotgun (WGS) entry which is preliminary data.</text>
</comment>
<dbReference type="RefSeq" id="WP_305977535.1">
    <property type="nucleotide sequence ID" value="NZ_JAPJDZ010000151.1"/>
</dbReference>
<protein>
    <recommendedName>
        <fullName evidence="3">Phage protein</fullName>
    </recommendedName>
</protein>
<organism evidence="1 2">
    <name type="scientific">Rheinheimera baltica</name>
    <dbReference type="NCBI Taxonomy" id="67576"/>
    <lineage>
        <taxon>Bacteria</taxon>
        <taxon>Pseudomonadati</taxon>
        <taxon>Pseudomonadota</taxon>
        <taxon>Gammaproteobacteria</taxon>
        <taxon>Chromatiales</taxon>
        <taxon>Chromatiaceae</taxon>
        <taxon>Rheinheimera</taxon>
    </lineage>
</organism>
<evidence type="ECO:0000313" key="1">
    <source>
        <dbReference type="EMBL" id="MDP5138400.1"/>
    </source>
</evidence>
<proteinExistence type="predicted"/>
<sequence length="130" mass="15433">MRQLTPREKADIAQFKETTGTDVVELERYLTEQWEWDELWDFNFGRTKPLHLECKCRFEALRASGRRQGYPLSIQQLESLGCTFTLIGARQSWFEDAYYQCSCGQYWKEVFVEAMQYMGNHAHPIEQYAT</sequence>
<keyword evidence="2" id="KW-1185">Reference proteome</keyword>
<evidence type="ECO:0000313" key="2">
    <source>
        <dbReference type="Proteomes" id="UP001231109"/>
    </source>
</evidence>
<reference evidence="1 2" key="1">
    <citation type="submission" date="2022-11" db="EMBL/GenBank/DDBJ databases">
        <title>Viruses from the air-sea interface of a natural surface slick.</title>
        <authorList>
            <person name="Rahlff J."/>
            <person name="Holmfeldt K."/>
        </authorList>
    </citation>
    <scope>NUCLEOTIDE SEQUENCE [LARGE SCALE GENOMIC DNA]</scope>
    <source>
        <strain evidence="1 2">SMS4</strain>
    </source>
</reference>
<dbReference type="EMBL" id="JAPJDZ010000151">
    <property type="protein sequence ID" value="MDP5138400.1"/>
    <property type="molecule type" value="Genomic_DNA"/>
</dbReference>
<dbReference type="Proteomes" id="UP001231109">
    <property type="component" value="Unassembled WGS sequence"/>
</dbReference>
<name>A0ABT9I4T7_9GAMM</name>
<accession>A0ABT9I4T7</accession>
<gene>
    <name evidence="1" type="ORF">ORJ04_20840</name>
</gene>